<dbReference type="Gene3D" id="2.90.10.30">
    <property type="match status" value="1"/>
</dbReference>
<evidence type="ECO:0000256" key="1">
    <source>
        <dbReference type="SAM" id="MobiDB-lite"/>
    </source>
</evidence>
<sequence>MRFLLLLSLIAYVLTEMGGGWGDTGRDAQEAAANANKNSQSSLPSVNPQQAVDCVEKLKKLAKDKGLAKTKKKRSYSDNLHRKFIDEPYKKFGKREGNEPVTGFGKCLPLVSISPAANPYHDLLTGMKYEQIVSRKGFGPSMRLSEHSIDCTADTQPCPIALSQSITITTSLALSITTSSSNSKTFTNVTNWSQSASDSITKSITDSLDVSTNHQTSMEDRGSFAENVQSTLTKTHEESTSNTHTTSNERSIQNVKTWDHEEGRTENHEDGTEGSTTTGTDVTIGTNWETGKDGSTTTGTNIEDGWNKNTAKTTGVDKTDGWENGSDTDHSDENQESITGECSFSLSKESSIQGSVSGGLFGIGLSVTSTSSTTKGDTVSMSFTIGKTVRDGKTTRNSTSGSTLTHGSREDSDGTTHSTTTLNSITNGHHENQGGSQSTNYIDTTVVGHHRTNSYGRSWIDRTGGSESITNGHTESDSKETRIGDSLSEALTKGSTYEKGWSRGTTDSYGLSNSHTNGLSNEKGIVDNRGGEYSNANQMTTSTESQRTDTVTLSKTNEITFTDYVKPGTCGFLVCKPQVISVAVPWLCRTGPDSFDLVTTEVQEIQSFEIHGIDGQIRRAPDCTIKVDPCHEEPIDFLIGNQDYKFDPTKAIASGQYFTPESNPMRPTADGYLISFDQNNIFCVMHYDEIVWSTHTRPSGKTRVRITSEGHLIQESTNVYGDESIWSTIWSTIPNHLFHPVGIYGKVGYKLFLGKNGELELLDSSYVKIWSSNRRVSKNALGFKYPQTVTLPTTNPTEPNEPGQVDPHNDLPTDIIWRGSSLERNGDNCTMINEGEGLMSPNKRFKLYLTPRGNLIFKDGTRTMWESSTSSLWFAKDGGYKAYIGSDGSFQVKDTQDRLIWKTGSLTNGNKFSVEDNGNLVLYDKDKIVWNLINIDTNNLYPTIMTYYDFPVISIDTCRVAPIQLSIAPLVNILTGKCLNYNSTNSIGYYVMNRTYVRMKGCDPWTYNPARFSYTPFTEDDWHSKCLDGKNSTVKDCDKNNAWHHYSDGFLTGLNYQNLCLALNGSATRCDGNGIRVDKLWTHGPSIKESLNINDKMIMMGHVIYRNSTTVSINKYGDILFKHYPSGTIEKTFKIPGIATPVTPGPIVELRNDGSLVLTNVNDKILHTYVSGGRGTPPYRFGPKSPVVSVLSSLDNPKGSLDPEILARIKQLIGDAVPDFLPDALPTTPRPTAQASSTKYSEIKRAIQEFAKYKLSLNPDTRLNDDSIRNMERVGNMIYLNRVTDGYNIRMNEVGRFLDSLSEAGNPHGIVATYVLEPVAGLPGLRRIPILAFSQAQGNNVAANVVNEDGLSIADALDALVNNLFPDLGVTDDRTSFVLPLRVSQNAFKNKVPLKLIRFADTAVGYNIVVDQERASPTLVNQARNLVASRNEGVDLDTLSNEIYVAFLEVALGAVRAVFGPGGPNPTGEQQPIFQDIANMLTEHITARINGLNGNTNPEDPHVIVANALRELGLQAATLYGDCGGARRRKRGLCGVMNGLEDELDLSQGWSKAIKGNNNKKILLRGIFRQPLKDDEVNEMANRMLDSDMVDEDIISEEKNSNKLKGCSTKPCNRKNAKGLSSNLRNALAKLQARGDGKVNPATNFKNPSQDFIGEDIVKDAGDGKYGISIAINSLADSYTASDVKYAIGDIAAELDSVEANNDNFMEMDAVLNFHNTFATSPKGFAKLKNKLNTKQAFISHLQNIKDKTGTTNLDKYINNKDTSPESMQAAQDALQEYSDIDVRDTHASFIIANRIDLHQNIDGNSPNDVGHADIEASNYNDMNPGNEIYHGNDVLSSNARSSLLLHDTLRTYKSDTGDSDVLGNPDAKPDADGNYSPQDLIKGANNIGKVYDMLANKLSGMKIRNAFSRIKWNRIKNNIKKIVGESKRYLEKQPEVHIDDVANHNKLSNQSKNLDKRPVDTKGTEGKTISGMDTGSAVYSQKTIPKSSDSVDQPADIKIDNSKIKTGNVKNRFSSSKLFGKLLRNAMNNKVMHSGKGTN</sequence>
<feature type="compositionally biased region" description="Polar residues" evidence="1">
    <location>
        <begin position="503"/>
        <end position="520"/>
    </location>
</feature>
<feature type="region of interest" description="Disordered" evidence="1">
    <location>
        <begin position="1855"/>
        <end position="1878"/>
    </location>
</feature>
<feature type="compositionally biased region" description="Polar residues" evidence="1">
    <location>
        <begin position="395"/>
        <end position="406"/>
    </location>
</feature>
<feature type="compositionally biased region" description="Low complexity" evidence="1">
    <location>
        <begin position="791"/>
        <end position="802"/>
    </location>
</feature>
<feature type="domain" description="Bulb-type lectin" evidence="3">
    <location>
        <begin position="823"/>
        <end position="935"/>
    </location>
</feature>
<feature type="compositionally biased region" description="Low complexity" evidence="1">
    <location>
        <begin position="240"/>
        <end position="249"/>
    </location>
</feature>
<feature type="region of interest" description="Disordered" evidence="1">
    <location>
        <begin position="390"/>
        <end position="441"/>
    </location>
</feature>
<reference evidence="4" key="1">
    <citation type="submission" date="2020-05" db="EMBL/GenBank/DDBJ databases">
        <title>Phylogenomic resolution of chytrid fungi.</title>
        <authorList>
            <person name="Stajich J.E."/>
            <person name="Amses K."/>
            <person name="Simmons R."/>
            <person name="Seto K."/>
            <person name="Myers J."/>
            <person name="Bonds A."/>
            <person name="Quandt C.A."/>
            <person name="Barry K."/>
            <person name="Liu P."/>
            <person name="Grigoriev I."/>
            <person name="Longcore J.E."/>
            <person name="James T.Y."/>
        </authorList>
    </citation>
    <scope>NUCLEOTIDE SEQUENCE</scope>
    <source>
        <strain evidence="4">JEL0476</strain>
    </source>
</reference>
<name>A0AAD5U4K0_9FUNG</name>
<feature type="region of interest" description="Disordered" evidence="1">
    <location>
        <begin position="1942"/>
        <end position="1974"/>
    </location>
</feature>
<evidence type="ECO:0000313" key="4">
    <source>
        <dbReference type="EMBL" id="KAJ3224072.1"/>
    </source>
</evidence>
<dbReference type="SUPFAM" id="SSF51110">
    <property type="entry name" value="alpha-D-mannose-specific plant lectins"/>
    <property type="match status" value="1"/>
</dbReference>
<keyword evidence="2" id="KW-0732">Signal</keyword>
<feature type="region of interest" description="Disordered" evidence="1">
    <location>
        <begin position="231"/>
        <end position="338"/>
    </location>
</feature>
<keyword evidence="5" id="KW-1185">Reference proteome</keyword>
<feature type="compositionally biased region" description="Basic and acidic residues" evidence="1">
    <location>
        <begin position="1954"/>
        <end position="1966"/>
    </location>
</feature>
<organism evidence="4 5">
    <name type="scientific">Clydaea vesicula</name>
    <dbReference type="NCBI Taxonomy" id="447962"/>
    <lineage>
        <taxon>Eukaryota</taxon>
        <taxon>Fungi</taxon>
        <taxon>Fungi incertae sedis</taxon>
        <taxon>Chytridiomycota</taxon>
        <taxon>Chytridiomycota incertae sedis</taxon>
        <taxon>Chytridiomycetes</taxon>
        <taxon>Lobulomycetales</taxon>
        <taxon>Lobulomycetaceae</taxon>
        <taxon>Clydaea</taxon>
    </lineage>
</organism>
<dbReference type="Proteomes" id="UP001211065">
    <property type="component" value="Unassembled WGS sequence"/>
</dbReference>
<dbReference type="InterPro" id="IPR036426">
    <property type="entry name" value="Bulb-type_lectin_dom_sf"/>
</dbReference>
<evidence type="ECO:0000313" key="5">
    <source>
        <dbReference type="Proteomes" id="UP001211065"/>
    </source>
</evidence>
<feature type="compositionally biased region" description="Polar residues" evidence="1">
    <location>
        <begin position="287"/>
        <end position="313"/>
    </location>
</feature>
<protein>
    <recommendedName>
        <fullName evidence="3">Bulb-type lectin domain-containing protein</fullName>
    </recommendedName>
</protein>
<feature type="compositionally biased region" description="Basic and acidic residues" evidence="1">
    <location>
        <begin position="474"/>
        <end position="483"/>
    </location>
</feature>
<feature type="compositionally biased region" description="Basic and acidic residues" evidence="1">
    <location>
        <begin position="257"/>
        <end position="271"/>
    </location>
</feature>
<dbReference type="InterPro" id="IPR001480">
    <property type="entry name" value="Bulb-type_lectin_dom"/>
</dbReference>
<feature type="compositionally biased region" description="Low complexity" evidence="1">
    <location>
        <begin position="415"/>
        <end position="427"/>
    </location>
</feature>
<dbReference type="EMBL" id="JADGJW010000106">
    <property type="protein sequence ID" value="KAJ3224072.1"/>
    <property type="molecule type" value="Genomic_DNA"/>
</dbReference>
<dbReference type="Gene3D" id="2.90.10.10">
    <property type="entry name" value="Bulb-type lectin domain"/>
    <property type="match status" value="1"/>
</dbReference>
<comment type="caution">
    <text evidence="4">The sequence shown here is derived from an EMBL/GenBank/DDBJ whole genome shotgun (WGS) entry which is preliminary data.</text>
</comment>
<feature type="region of interest" description="Disordered" evidence="1">
    <location>
        <begin position="791"/>
        <end position="810"/>
    </location>
</feature>
<feature type="compositionally biased region" description="Polar residues" evidence="1">
    <location>
        <begin position="534"/>
        <end position="549"/>
    </location>
</feature>
<dbReference type="SUPFAM" id="SSF50370">
    <property type="entry name" value="Ricin B-like lectins"/>
    <property type="match status" value="1"/>
</dbReference>
<feature type="chain" id="PRO_5041957644" description="Bulb-type lectin domain-containing protein" evidence="2">
    <location>
        <begin position="16"/>
        <end position="2040"/>
    </location>
</feature>
<proteinExistence type="predicted"/>
<dbReference type="InterPro" id="IPR035992">
    <property type="entry name" value="Ricin_B-like_lectins"/>
</dbReference>
<dbReference type="PROSITE" id="PS50927">
    <property type="entry name" value="BULB_LECTIN"/>
    <property type="match status" value="1"/>
</dbReference>
<accession>A0AAD5U4K0</accession>
<evidence type="ECO:0000256" key="2">
    <source>
        <dbReference type="SAM" id="SignalP"/>
    </source>
</evidence>
<feature type="compositionally biased region" description="Low complexity" evidence="1">
    <location>
        <begin position="273"/>
        <end position="286"/>
    </location>
</feature>
<feature type="signal peptide" evidence="2">
    <location>
        <begin position="1"/>
        <end position="15"/>
    </location>
</feature>
<gene>
    <name evidence="4" type="ORF">HK099_000284</name>
</gene>
<feature type="compositionally biased region" description="Basic and acidic residues" evidence="1">
    <location>
        <begin position="315"/>
        <end position="333"/>
    </location>
</feature>
<feature type="region of interest" description="Disordered" evidence="1">
    <location>
        <begin position="455"/>
        <end position="549"/>
    </location>
</feature>
<evidence type="ECO:0000259" key="3">
    <source>
        <dbReference type="PROSITE" id="PS50927"/>
    </source>
</evidence>